<comment type="caution">
    <text evidence="2">The sequence shown here is derived from an EMBL/GenBank/DDBJ whole genome shotgun (WGS) entry which is preliminary data.</text>
</comment>
<evidence type="ECO:0000313" key="3">
    <source>
        <dbReference type="Proteomes" id="UP000232323"/>
    </source>
</evidence>
<dbReference type="Proteomes" id="UP000232323">
    <property type="component" value="Unassembled WGS sequence"/>
</dbReference>
<evidence type="ECO:0000256" key="1">
    <source>
        <dbReference type="SAM" id="MobiDB-lite"/>
    </source>
</evidence>
<accession>A0A250WY91</accession>
<proteinExistence type="predicted"/>
<protein>
    <submittedName>
        <fullName evidence="2">Uncharacterized protein</fullName>
    </submittedName>
</protein>
<keyword evidence="3" id="KW-1185">Reference proteome</keyword>
<sequence length="772" mass="82392">MAAGALTKLSIKVLRLRGSGQHLHLAGLEMADEEDVLDFLHSEDRTYSMAAPAVLPEVRCLMQMLVTSGGSSAVNNRSDLYLVNKVMKGKSGLQLLQELSGLVMSLSSCPCPQISQESQREDEEWSSPHQQSGSGRGMQTREDQSSVTSSGEDWVARASEGEGSVLSGAGTAVSAAAAAAPVQVCHSSYSSKDKVSAVLIADVKGAGSGNAESWLDPLVCTALVDCSRHASQAAQEVLKALAAAAAAAADPGSSFPHDSKNHCRSEQITALLQTASVDSTSRCSLLPLLHGLTHSGAFQLLSNIAADMSMYIQRAYEVHGLVKTMEEELGRGGSGACATTSSTFGNGGTNNDTDIYGKIWSRTSRAGRGVLRIAADGVSGGAAAAVWSSSALPPHLRQHLEDQAVLEGREVSGRMLIQLVRLVFPLCSCISSMMSLACSTACTALAATEAALRDTDASYEMPHMTAAHSSGGGLQQQNYEPGTSMKVMIQSVGHFKESVRWSHGLLENSDLTQLLLTKLCICLPCCEPEDRDAGGLARIHRRWRFGCQVVTQVLSAVLQKQLELGSAMQSYTMYLHSMMPSIASSAAPAGKRFRACSAPSKKCESSVEAVQVIGDALHDECHPNVANEEEDAANHNTIQSHNTAAGLSPIISEIEQEVVRVVAAVEVQENPENEDKEWFPPLLSAELSGVDDECSDVIRHSQQVLQGMLRCLMRDLEDVTSCAEDAAAWLSRLRACDVRMNSIIASTLYAWSRDSDLHSVYDLIHKLLSMAC</sequence>
<gene>
    <name evidence="2" type="ORF">CEUSTIGMA_g3261.t1</name>
</gene>
<evidence type="ECO:0000313" key="2">
    <source>
        <dbReference type="EMBL" id="GAX75818.1"/>
    </source>
</evidence>
<organism evidence="2 3">
    <name type="scientific">Chlamydomonas eustigma</name>
    <dbReference type="NCBI Taxonomy" id="1157962"/>
    <lineage>
        <taxon>Eukaryota</taxon>
        <taxon>Viridiplantae</taxon>
        <taxon>Chlorophyta</taxon>
        <taxon>core chlorophytes</taxon>
        <taxon>Chlorophyceae</taxon>
        <taxon>CS clade</taxon>
        <taxon>Chlamydomonadales</taxon>
        <taxon>Chlamydomonadaceae</taxon>
        <taxon>Chlamydomonas</taxon>
    </lineage>
</organism>
<dbReference type="EMBL" id="BEGY01000014">
    <property type="protein sequence ID" value="GAX75818.1"/>
    <property type="molecule type" value="Genomic_DNA"/>
</dbReference>
<dbReference type="AlphaFoldDB" id="A0A250WY91"/>
<reference evidence="2 3" key="1">
    <citation type="submission" date="2017-08" db="EMBL/GenBank/DDBJ databases">
        <title>Acidophilic green algal genome provides insights into adaptation to an acidic environment.</title>
        <authorList>
            <person name="Hirooka S."/>
            <person name="Hirose Y."/>
            <person name="Kanesaki Y."/>
            <person name="Higuchi S."/>
            <person name="Fujiwara T."/>
            <person name="Onuma R."/>
            <person name="Era A."/>
            <person name="Ohbayashi R."/>
            <person name="Uzuka A."/>
            <person name="Nozaki H."/>
            <person name="Yoshikawa H."/>
            <person name="Miyagishima S.Y."/>
        </authorList>
    </citation>
    <scope>NUCLEOTIDE SEQUENCE [LARGE SCALE GENOMIC DNA]</scope>
    <source>
        <strain evidence="2 3">NIES-2499</strain>
    </source>
</reference>
<feature type="region of interest" description="Disordered" evidence="1">
    <location>
        <begin position="113"/>
        <end position="153"/>
    </location>
</feature>
<name>A0A250WY91_9CHLO</name>